<dbReference type="EMBL" id="CP019607">
    <property type="protein sequence ID" value="AQP49490.1"/>
    <property type="molecule type" value="Genomic_DNA"/>
</dbReference>
<reference evidence="3 4" key="1">
    <citation type="journal article" date="2008" name="Int. J. Syst. Evol. Microbiol.">
        <title>Tessaracoccus flavescens sp. nov., isolated from marine sediment.</title>
        <authorList>
            <person name="Lee D.W."/>
            <person name="Lee S.D."/>
        </authorList>
    </citation>
    <scope>NUCLEOTIDE SEQUENCE [LARGE SCALE GENOMIC DNA]</scope>
    <source>
        <strain evidence="3 4">SST-39T</strain>
    </source>
</reference>
<proteinExistence type="predicted"/>
<feature type="compositionally biased region" description="Acidic residues" evidence="1">
    <location>
        <begin position="133"/>
        <end position="143"/>
    </location>
</feature>
<organism evidence="3 4">
    <name type="scientific">Tessaracoccus flavescens</name>
    <dbReference type="NCBI Taxonomy" id="399497"/>
    <lineage>
        <taxon>Bacteria</taxon>
        <taxon>Bacillati</taxon>
        <taxon>Actinomycetota</taxon>
        <taxon>Actinomycetes</taxon>
        <taxon>Propionibacteriales</taxon>
        <taxon>Propionibacteriaceae</taxon>
        <taxon>Tessaracoccus</taxon>
    </lineage>
</organism>
<sequence length="630" mass="65207">MADEVGRRGAPSPDEPEQSPAESRSRRGRAWDEPTSRHATPGHRGRFADEWDDEPTGRFALDDDNPDDEPPGRFALDDDDRDDEPTGRFAAIPAPVDPISPRGRFARREDTEDDPVHSRPARGALGRFASTAEQDDADLSDDEPTGRYGFLEAELQGRFASAPDEDEPTGRFAIGSRALRDLNDDPQPGPGRHASPDADDPPAEAATGTLIPEPGALAPTGAPTPTTVEAVQPAFSGLTPPPATSPVEPEPQPSPDPVIETAQGGPALFSWDQLTPRTTTSQTMTPTPATPVAPTSPVTLGPTAEDSEDASPPETVQAEVPWQPSPSEEPEPVVATGGSGGGARHGSPSSPSGDDNAPRRRWVAVAVLGVVLAVVIGALYLYFGDSPETASPGPGATTPSSQVSASPGTPGATPTGSTAPEPTESQAPGSTEPSGTPGGQPATASPSATTTPAPSTPATPSPVVLDLTDAQVTVLPGWRLYADEVVQESRRLIRIKQLATDTRIQIVTLPGITGPLTDACTDLVNDHRGSYSNVAASLAVSVPVATGAEGIACSFTGTRTSDNVPTRVDFTIVRRDSDAMSLVFRDTRPQEVPADSPALAELVRIECAAADSFGVTISQCASATPVQGGG</sequence>
<feature type="compositionally biased region" description="Low complexity" evidence="1">
    <location>
        <begin position="404"/>
        <end position="453"/>
    </location>
</feature>
<evidence type="ECO:0000256" key="1">
    <source>
        <dbReference type="SAM" id="MobiDB-lite"/>
    </source>
</evidence>
<feature type="transmembrane region" description="Helical" evidence="2">
    <location>
        <begin position="362"/>
        <end position="383"/>
    </location>
</feature>
<feature type="compositionally biased region" description="Low complexity" evidence="1">
    <location>
        <begin position="212"/>
        <end position="231"/>
    </location>
</feature>
<dbReference type="RefSeq" id="WP_077346836.1">
    <property type="nucleotide sequence ID" value="NZ_CP019607.1"/>
</dbReference>
<protein>
    <submittedName>
        <fullName evidence="3">Uncharacterized protein</fullName>
    </submittedName>
</protein>
<dbReference type="AlphaFoldDB" id="A0A1Q2CTR2"/>
<feature type="compositionally biased region" description="Basic and acidic residues" evidence="1">
    <location>
        <begin position="106"/>
        <end position="117"/>
    </location>
</feature>
<evidence type="ECO:0000313" key="3">
    <source>
        <dbReference type="EMBL" id="AQP49490.1"/>
    </source>
</evidence>
<feature type="region of interest" description="Disordered" evidence="1">
    <location>
        <begin position="1"/>
        <end position="357"/>
    </location>
</feature>
<keyword evidence="2" id="KW-0472">Membrane</keyword>
<gene>
    <name evidence="3" type="ORF">BW733_00190</name>
</gene>
<feature type="compositionally biased region" description="Pro residues" evidence="1">
    <location>
        <begin position="239"/>
        <end position="256"/>
    </location>
</feature>
<dbReference type="Proteomes" id="UP000188235">
    <property type="component" value="Chromosome"/>
</dbReference>
<dbReference type="OrthoDB" id="3730717at2"/>
<name>A0A1Q2CTR2_9ACTN</name>
<feature type="compositionally biased region" description="Low complexity" evidence="1">
    <location>
        <begin position="275"/>
        <end position="299"/>
    </location>
</feature>
<dbReference type="KEGG" id="tfa:BW733_00190"/>
<evidence type="ECO:0000256" key="2">
    <source>
        <dbReference type="SAM" id="Phobius"/>
    </source>
</evidence>
<accession>A0A1Q2CTR2</accession>
<feature type="region of interest" description="Disordered" evidence="1">
    <location>
        <begin position="390"/>
        <end position="463"/>
    </location>
</feature>
<keyword evidence="2" id="KW-1133">Transmembrane helix</keyword>
<keyword evidence="4" id="KW-1185">Reference proteome</keyword>
<feature type="compositionally biased region" description="Basic and acidic residues" evidence="1">
    <location>
        <begin position="23"/>
        <end position="36"/>
    </location>
</feature>
<dbReference type="STRING" id="399497.BW733_00190"/>
<evidence type="ECO:0000313" key="4">
    <source>
        <dbReference type="Proteomes" id="UP000188235"/>
    </source>
</evidence>
<keyword evidence="2" id="KW-0812">Transmembrane</keyword>